<sequence length="285" mass="32116">MSMRKRALAFGSSDQPSQPKRPCVAPIEQEWNGFERKLELRSCLIEEDGRSELREELEPAKSHSAKDCRRANGESTAKNDARNLQLQFQTKLSLPVFTGEKLQGVGDASISVALVDANTGQVVTLGLESSIKLDVVVLEGDFNKDDEDNWAQEEFENYMVKEREGKGPLLTGDLVVMLEQGLGELGELIFNDDSSWTKSKSFRIRLKVTLGYCGNTRIREAKTDAFPVKQYRREAHRRHYPPACNHGVRRLEKIAKDGKSHRKRSLVPLSKESDKLRAVSMEIAN</sequence>
<feature type="region of interest" description="Disordered" evidence="1">
    <location>
        <begin position="1"/>
        <end position="23"/>
    </location>
</feature>
<dbReference type="EMBL" id="KK198753">
    <property type="protein sequence ID" value="KCW88045.1"/>
    <property type="molecule type" value="Genomic_DNA"/>
</dbReference>
<dbReference type="InParanoid" id="A0A059DCU8"/>
<dbReference type="GO" id="GO:0003700">
    <property type="term" value="F:DNA-binding transcription factor activity"/>
    <property type="evidence" value="ECO:0000318"/>
    <property type="project" value="GO_Central"/>
</dbReference>
<dbReference type="PANTHER" id="PTHR31713">
    <property type="entry name" value="OS02G0177800 PROTEIN"/>
    <property type="match status" value="1"/>
</dbReference>
<dbReference type="InterPro" id="IPR012416">
    <property type="entry name" value="CBP60"/>
</dbReference>
<dbReference type="PANTHER" id="PTHR31713:SF100">
    <property type="entry name" value="CALMODULIN-BINDING PROTEIN 60 B"/>
    <property type="match status" value="1"/>
</dbReference>
<dbReference type="Pfam" id="PF07887">
    <property type="entry name" value="Calmodulin_bind"/>
    <property type="match status" value="1"/>
</dbReference>
<proteinExistence type="predicted"/>
<name>A0A059DCU8_EUCGR</name>
<evidence type="ECO:0000259" key="2">
    <source>
        <dbReference type="Pfam" id="PF07887"/>
    </source>
</evidence>
<evidence type="ECO:0000313" key="3">
    <source>
        <dbReference type="EMBL" id="KCW88045.1"/>
    </source>
</evidence>
<dbReference type="STRING" id="71139.A0A059DCU8"/>
<feature type="domain" description="Calmodulin binding protein-like N-terminal" evidence="2">
    <location>
        <begin position="84"/>
        <end position="230"/>
    </location>
</feature>
<reference evidence="3" key="1">
    <citation type="submission" date="2013-07" db="EMBL/GenBank/DDBJ databases">
        <title>The genome of Eucalyptus grandis.</title>
        <authorList>
            <person name="Schmutz J."/>
            <person name="Hayes R."/>
            <person name="Myburg A."/>
            <person name="Tuskan G."/>
            <person name="Grattapaglia D."/>
            <person name="Rokhsar D.S."/>
        </authorList>
    </citation>
    <scope>NUCLEOTIDE SEQUENCE</scope>
    <source>
        <tissue evidence="3">Leaf extractions</tissue>
    </source>
</reference>
<dbReference type="Gramene" id="KCW88045">
    <property type="protein sequence ID" value="KCW88045"/>
    <property type="gene ID" value="EUGRSUZ_A00470"/>
</dbReference>
<accession>A0A059DCU8</accession>
<dbReference type="OMA" id="FNDDSSW"/>
<dbReference type="GO" id="GO:0043565">
    <property type="term" value="F:sequence-specific DNA binding"/>
    <property type="evidence" value="ECO:0000318"/>
    <property type="project" value="GO_Central"/>
</dbReference>
<evidence type="ECO:0000256" key="1">
    <source>
        <dbReference type="SAM" id="MobiDB-lite"/>
    </source>
</evidence>
<dbReference type="GO" id="GO:0080142">
    <property type="term" value="P:regulation of salicylic acid biosynthetic process"/>
    <property type="evidence" value="ECO:0000318"/>
    <property type="project" value="GO_Central"/>
</dbReference>
<dbReference type="eggNOG" id="ENOG502QQ42">
    <property type="taxonomic scope" value="Eukaryota"/>
</dbReference>
<protein>
    <recommendedName>
        <fullName evidence="2">Calmodulin binding protein-like N-terminal domain-containing protein</fullName>
    </recommendedName>
</protein>
<feature type="region of interest" description="Disordered" evidence="1">
    <location>
        <begin position="54"/>
        <end position="80"/>
    </location>
</feature>
<dbReference type="InterPro" id="IPR046831">
    <property type="entry name" value="Calmodulin_bind_N"/>
</dbReference>
<dbReference type="GO" id="GO:0005516">
    <property type="term" value="F:calmodulin binding"/>
    <property type="evidence" value="ECO:0007669"/>
    <property type="project" value="InterPro"/>
</dbReference>
<gene>
    <name evidence="3" type="ORF">EUGRSUZ_A00470</name>
</gene>
<dbReference type="AlphaFoldDB" id="A0A059DCU8"/>
<organism evidence="3">
    <name type="scientific">Eucalyptus grandis</name>
    <name type="common">Flooded gum</name>
    <dbReference type="NCBI Taxonomy" id="71139"/>
    <lineage>
        <taxon>Eukaryota</taxon>
        <taxon>Viridiplantae</taxon>
        <taxon>Streptophyta</taxon>
        <taxon>Embryophyta</taxon>
        <taxon>Tracheophyta</taxon>
        <taxon>Spermatophyta</taxon>
        <taxon>Magnoliopsida</taxon>
        <taxon>eudicotyledons</taxon>
        <taxon>Gunneridae</taxon>
        <taxon>Pentapetalae</taxon>
        <taxon>rosids</taxon>
        <taxon>malvids</taxon>
        <taxon>Myrtales</taxon>
        <taxon>Myrtaceae</taxon>
        <taxon>Myrtoideae</taxon>
        <taxon>Eucalypteae</taxon>
        <taxon>Eucalyptus</taxon>
    </lineage>
</organism>
<dbReference type="GO" id="GO:0005634">
    <property type="term" value="C:nucleus"/>
    <property type="evidence" value="ECO:0000318"/>
    <property type="project" value="GO_Central"/>
</dbReference>